<comment type="caution">
    <text evidence="5">The sequence shown here is derived from an EMBL/GenBank/DDBJ whole genome shotgun (WGS) entry which is preliminary data.</text>
</comment>
<dbReference type="SMART" id="SM00066">
    <property type="entry name" value="GAL4"/>
    <property type="match status" value="1"/>
</dbReference>
<dbReference type="InterPro" id="IPR001138">
    <property type="entry name" value="Zn2Cys6_DnaBD"/>
</dbReference>
<reference evidence="5" key="1">
    <citation type="journal article" date="2020" name="Stud. Mycol.">
        <title>101 Dothideomycetes genomes: a test case for predicting lifestyles and emergence of pathogens.</title>
        <authorList>
            <person name="Haridas S."/>
            <person name="Albert R."/>
            <person name="Binder M."/>
            <person name="Bloem J."/>
            <person name="Labutti K."/>
            <person name="Salamov A."/>
            <person name="Andreopoulos B."/>
            <person name="Baker S."/>
            <person name="Barry K."/>
            <person name="Bills G."/>
            <person name="Bluhm B."/>
            <person name="Cannon C."/>
            <person name="Castanera R."/>
            <person name="Culley D."/>
            <person name="Daum C."/>
            <person name="Ezra D."/>
            <person name="Gonzalez J."/>
            <person name="Henrissat B."/>
            <person name="Kuo A."/>
            <person name="Liang C."/>
            <person name="Lipzen A."/>
            <person name="Lutzoni F."/>
            <person name="Magnuson J."/>
            <person name="Mondo S."/>
            <person name="Nolan M."/>
            <person name="Ohm R."/>
            <person name="Pangilinan J."/>
            <person name="Park H.-J."/>
            <person name="Ramirez L."/>
            <person name="Alfaro M."/>
            <person name="Sun H."/>
            <person name="Tritt A."/>
            <person name="Yoshinaga Y."/>
            <person name="Zwiers L.-H."/>
            <person name="Turgeon B."/>
            <person name="Goodwin S."/>
            <person name="Spatafora J."/>
            <person name="Crous P."/>
            <person name="Grigoriev I."/>
        </authorList>
    </citation>
    <scope>NUCLEOTIDE SEQUENCE</scope>
    <source>
        <strain evidence="5">CBS 690.94</strain>
    </source>
</reference>
<dbReference type="PANTHER" id="PTHR47256">
    <property type="entry name" value="ZN(II)2CYS6 TRANSCRIPTION FACTOR (EUROFUNG)-RELATED"/>
    <property type="match status" value="1"/>
</dbReference>
<keyword evidence="2" id="KW-0175">Coiled coil</keyword>
<keyword evidence="6" id="KW-1185">Reference proteome</keyword>
<dbReference type="PANTHER" id="PTHR47256:SF1">
    <property type="entry name" value="ZN(II)2CYS6 TRANSCRIPTION FACTOR (EUROFUNG)"/>
    <property type="match status" value="1"/>
</dbReference>
<dbReference type="Pfam" id="PF00172">
    <property type="entry name" value="Zn_clus"/>
    <property type="match status" value="1"/>
</dbReference>
<dbReference type="CDD" id="cd12148">
    <property type="entry name" value="fungal_TF_MHR"/>
    <property type="match status" value="1"/>
</dbReference>
<organism evidence="5 6">
    <name type="scientific">Karstenula rhodostoma CBS 690.94</name>
    <dbReference type="NCBI Taxonomy" id="1392251"/>
    <lineage>
        <taxon>Eukaryota</taxon>
        <taxon>Fungi</taxon>
        <taxon>Dikarya</taxon>
        <taxon>Ascomycota</taxon>
        <taxon>Pezizomycotina</taxon>
        <taxon>Dothideomycetes</taxon>
        <taxon>Pleosporomycetidae</taxon>
        <taxon>Pleosporales</taxon>
        <taxon>Massarineae</taxon>
        <taxon>Didymosphaeriaceae</taxon>
        <taxon>Karstenula</taxon>
    </lineage>
</organism>
<proteinExistence type="predicted"/>
<keyword evidence="1" id="KW-0539">Nucleus</keyword>
<dbReference type="PROSITE" id="PS50048">
    <property type="entry name" value="ZN2_CY6_FUNGAL_2"/>
    <property type="match status" value="1"/>
</dbReference>
<dbReference type="InterPro" id="IPR053187">
    <property type="entry name" value="Notoamide_regulator"/>
</dbReference>
<sequence length="731" mass="82268">MDYGHVQGRALAPRPLGTPPLLDPRPDENKKRKRAAIACKPCRERKSACNSVRPVCAACEARQTECYYLTKDESETRLQALRRENKTLNELIDHLRTMPDDEAHAVLQLLRNSANPQSILKNIRDGNLSLVQPSQRETALAALPLVHSETEFKLMVDHATAYPALDLTRSAILAKTTLLESTRTLAYHMPSESAASGIFAASPSAPRELGATPQDILRAQSEPNIETDGAFPQSIDPLLDDLRIEYWTTVDVTDEFAACAISMYLENDHPTLGLFDARLFVKDLIERKHECCSSFLVTSLLAFASQGYTSKDVDAASKSLEFEREAEMLWRADKEDSILTIAGLSLLFLSHGGHGSGREFEILHEASDMAKRLKLFGVKNVLDDEQISSLSPVAQRALSHTTWGVFNLHILQAQFYLTLSTEYEPKISIPQASVDSNTEDFANLKMLRSHDAGRVFYHLCKLSVYASGIFLVVRDTTGSKTPPPLAFAMQQYSQLLAFVDKLPAEMRRSAGADYAPVLDFHITFHTLVTDLFRPFITRERDDGFRDFYQKQNSPEAIFASSVHQLKGIIVEYTSQHSAAAHHFYWQTALLYVFNTIVKDQSDPQWRFYFWLCMHCYSKLFICFAAIEGFAQSLLAIAVRYGAISRKDATRVMQEGFYKDGKAKRARSQREGQQQTQCSTYKLDLDLAVRDRDAADVSALIARFEDMDMFEEFTRIDESESSEGGNESYADE</sequence>
<protein>
    <recommendedName>
        <fullName evidence="4">Zn(2)-C6 fungal-type domain-containing protein</fullName>
    </recommendedName>
</protein>
<evidence type="ECO:0000256" key="1">
    <source>
        <dbReference type="ARBA" id="ARBA00023242"/>
    </source>
</evidence>
<feature type="domain" description="Zn(2)-C6 fungal-type" evidence="4">
    <location>
        <begin position="38"/>
        <end position="68"/>
    </location>
</feature>
<evidence type="ECO:0000256" key="2">
    <source>
        <dbReference type="SAM" id="Coils"/>
    </source>
</evidence>
<dbReference type="InterPro" id="IPR036864">
    <property type="entry name" value="Zn2-C6_fun-type_DNA-bd_sf"/>
</dbReference>
<dbReference type="AlphaFoldDB" id="A0A9P4PDT7"/>
<evidence type="ECO:0000313" key="5">
    <source>
        <dbReference type="EMBL" id="KAF2442155.1"/>
    </source>
</evidence>
<dbReference type="GO" id="GO:0000981">
    <property type="term" value="F:DNA-binding transcription factor activity, RNA polymerase II-specific"/>
    <property type="evidence" value="ECO:0007669"/>
    <property type="project" value="InterPro"/>
</dbReference>
<dbReference type="GO" id="GO:0008270">
    <property type="term" value="F:zinc ion binding"/>
    <property type="evidence" value="ECO:0007669"/>
    <property type="project" value="InterPro"/>
</dbReference>
<evidence type="ECO:0000256" key="3">
    <source>
        <dbReference type="SAM" id="MobiDB-lite"/>
    </source>
</evidence>
<feature type="coiled-coil region" evidence="2">
    <location>
        <begin position="71"/>
        <end position="98"/>
    </location>
</feature>
<dbReference type="EMBL" id="MU001504">
    <property type="protein sequence ID" value="KAF2442155.1"/>
    <property type="molecule type" value="Genomic_DNA"/>
</dbReference>
<evidence type="ECO:0000313" key="6">
    <source>
        <dbReference type="Proteomes" id="UP000799764"/>
    </source>
</evidence>
<dbReference type="SUPFAM" id="SSF57701">
    <property type="entry name" value="Zn2/Cys6 DNA-binding domain"/>
    <property type="match status" value="1"/>
</dbReference>
<accession>A0A9P4PDT7</accession>
<name>A0A9P4PDT7_9PLEO</name>
<dbReference type="Gene3D" id="4.10.240.10">
    <property type="entry name" value="Zn(2)-C6 fungal-type DNA-binding domain"/>
    <property type="match status" value="1"/>
</dbReference>
<evidence type="ECO:0000259" key="4">
    <source>
        <dbReference type="PROSITE" id="PS50048"/>
    </source>
</evidence>
<feature type="region of interest" description="Disordered" evidence="3">
    <location>
        <begin position="1"/>
        <end position="33"/>
    </location>
</feature>
<dbReference type="OrthoDB" id="10261408at2759"/>
<dbReference type="PROSITE" id="PS00463">
    <property type="entry name" value="ZN2_CY6_FUNGAL_1"/>
    <property type="match status" value="1"/>
</dbReference>
<dbReference type="CDD" id="cd00067">
    <property type="entry name" value="GAL4"/>
    <property type="match status" value="1"/>
</dbReference>
<gene>
    <name evidence="5" type="ORF">P171DRAFT_62402</name>
</gene>
<dbReference type="Proteomes" id="UP000799764">
    <property type="component" value="Unassembled WGS sequence"/>
</dbReference>